<dbReference type="Proteomes" id="UP001071230">
    <property type="component" value="Unassembled WGS sequence"/>
</dbReference>
<dbReference type="KEGG" id="aacx:DEACI_0384"/>
<evidence type="ECO:0000313" key="4">
    <source>
        <dbReference type="Proteomes" id="UP001071230"/>
    </source>
</evidence>
<name>A0A8S0XUU7_9FIRM</name>
<gene>
    <name evidence="2" type="ORF">DEACI_0384</name>
    <name evidence="3" type="ORF">DEACI_0756</name>
</gene>
<reference evidence="3" key="1">
    <citation type="submission" date="2014-11" db="EMBL/GenBank/DDBJ databases">
        <authorList>
            <person name="Hornung B.V."/>
        </authorList>
    </citation>
    <scope>NUCLEOTIDE SEQUENCE</scope>
    <source>
        <strain evidence="3">INE</strain>
    </source>
</reference>
<evidence type="ECO:0000313" key="3">
    <source>
        <dbReference type="EMBL" id="CEJ06308.1"/>
    </source>
</evidence>
<reference evidence="2" key="2">
    <citation type="submission" date="2020-01" db="EMBL/GenBank/DDBJ databases">
        <authorList>
            <person name="Hornung B."/>
        </authorList>
    </citation>
    <scope>NUCLEOTIDE SEQUENCE</scope>
    <source>
        <strain evidence="2">PacBioINE</strain>
    </source>
</reference>
<protein>
    <submittedName>
        <fullName evidence="2">Uncharacterized protein</fullName>
    </submittedName>
</protein>
<sequence length="35" mass="4112">MLVRLDGLAFFVCLSRVVYWIGTFHRKAKTRKKGN</sequence>
<dbReference type="EMBL" id="CDGJ01000019">
    <property type="protein sequence ID" value="CEJ06308.1"/>
    <property type="molecule type" value="Genomic_DNA"/>
</dbReference>
<keyword evidence="1" id="KW-1133">Transmembrane helix</keyword>
<dbReference type="EMBL" id="LR746496">
    <property type="protein sequence ID" value="CAA7599757.1"/>
    <property type="molecule type" value="Genomic_DNA"/>
</dbReference>
<dbReference type="AlphaFoldDB" id="A0A8S0XUU7"/>
<evidence type="ECO:0000256" key="1">
    <source>
        <dbReference type="SAM" id="Phobius"/>
    </source>
</evidence>
<dbReference type="Proteomes" id="UP000836597">
    <property type="component" value="Chromosome"/>
</dbReference>
<keyword evidence="1" id="KW-0472">Membrane</keyword>
<accession>A0A8S0XUU7</accession>
<organism evidence="2">
    <name type="scientific">Acididesulfobacillus acetoxydans</name>
    <dbReference type="NCBI Taxonomy" id="1561005"/>
    <lineage>
        <taxon>Bacteria</taxon>
        <taxon>Bacillati</taxon>
        <taxon>Bacillota</taxon>
        <taxon>Clostridia</taxon>
        <taxon>Eubacteriales</taxon>
        <taxon>Peptococcaceae</taxon>
        <taxon>Acididesulfobacillus</taxon>
    </lineage>
</organism>
<proteinExistence type="predicted"/>
<keyword evidence="1" id="KW-0812">Transmembrane</keyword>
<feature type="transmembrane region" description="Helical" evidence="1">
    <location>
        <begin position="6"/>
        <end position="24"/>
    </location>
</feature>
<evidence type="ECO:0000313" key="2">
    <source>
        <dbReference type="EMBL" id="CAA7599757.1"/>
    </source>
</evidence>
<keyword evidence="4" id="KW-1185">Reference proteome</keyword>